<keyword evidence="3" id="KW-1185">Reference proteome</keyword>
<organism evidence="2 3">
    <name type="scientific">Mycoplasmopsis phocirhinis</name>
    <dbReference type="NCBI Taxonomy" id="142650"/>
    <lineage>
        <taxon>Bacteria</taxon>
        <taxon>Bacillati</taxon>
        <taxon>Mycoplasmatota</taxon>
        <taxon>Mycoplasmoidales</taxon>
        <taxon>Metamycoplasmataceae</taxon>
        <taxon>Mycoplasmopsis</taxon>
    </lineage>
</organism>
<gene>
    <name evidence="2" type="ORF">EG856_03485</name>
</gene>
<dbReference type="AlphaFoldDB" id="A0A4V0ZAJ8"/>
<evidence type="ECO:0008006" key="4">
    <source>
        <dbReference type="Google" id="ProtNLM"/>
    </source>
</evidence>
<evidence type="ECO:0000313" key="3">
    <source>
        <dbReference type="Proteomes" id="UP000289326"/>
    </source>
</evidence>
<accession>A0A4V0ZAJ8</accession>
<dbReference type="Proteomes" id="UP000289326">
    <property type="component" value="Chromosome"/>
</dbReference>
<evidence type="ECO:0000313" key="2">
    <source>
        <dbReference type="EMBL" id="QBF34952.1"/>
    </source>
</evidence>
<dbReference type="RefSeq" id="WP_130429729.1">
    <property type="nucleotide sequence ID" value="NZ_CP034841.1"/>
</dbReference>
<feature type="transmembrane region" description="Helical" evidence="1">
    <location>
        <begin position="18"/>
        <end position="38"/>
    </location>
</feature>
<reference evidence="2 3" key="1">
    <citation type="submission" date="2019-01" db="EMBL/GenBank/DDBJ databases">
        <title>Complete sequence and annotation of the Mycoplasma phocirhinis strain 852T genome.</title>
        <authorList>
            <person name="Frasca S.Jr."/>
            <person name="Kutish G.F."/>
            <person name="Castellanos Gell J."/>
            <person name="Michaels D.L."/>
            <person name="Brown D.R."/>
        </authorList>
    </citation>
    <scope>NUCLEOTIDE SEQUENCE [LARGE SCALE GENOMIC DNA]</scope>
    <source>
        <strain evidence="2 3">852</strain>
    </source>
</reference>
<feature type="transmembrane region" description="Helical" evidence="1">
    <location>
        <begin position="54"/>
        <end position="77"/>
    </location>
</feature>
<protein>
    <recommendedName>
        <fullName evidence="4">DUF4231 domain-containing protein</fullName>
    </recommendedName>
</protein>
<dbReference type="EMBL" id="CP034841">
    <property type="protein sequence ID" value="QBF34952.1"/>
    <property type="molecule type" value="Genomic_DNA"/>
</dbReference>
<evidence type="ECO:0000256" key="1">
    <source>
        <dbReference type="SAM" id="Phobius"/>
    </source>
</evidence>
<keyword evidence="1" id="KW-0812">Transmembrane</keyword>
<keyword evidence="1" id="KW-1133">Transmembrane helix</keyword>
<sequence length="130" mass="15551">MQKLVKNKYEKYRHFGRIYYLIMVISSIITVIISFLWANKVFPFAQNSLKSWNIVYAIIVTLFSFAGLYVFMILMLINSFVYKLEHIKEINNKKKHDHIKQKIQNQSKWLDILAFDKSLSYNLYLTSKSQ</sequence>
<proteinExistence type="predicted"/>
<keyword evidence="1" id="KW-0472">Membrane</keyword>
<name>A0A4V0ZAJ8_9BACT</name>
<dbReference type="KEGG" id="mphi:EG856_03485"/>